<dbReference type="InterPro" id="IPR001841">
    <property type="entry name" value="Znf_RING"/>
</dbReference>
<dbReference type="InterPro" id="IPR024763">
    <property type="entry name" value="VPS11_C"/>
</dbReference>
<dbReference type="SUPFAM" id="SSF50978">
    <property type="entry name" value="WD40 repeat-like"/>
    <property type="match status" value="1"/>
</dbReference>
<feature type="region of interest" description="Disordered" evidence="11">
    <location>
        <begin position="726"/>
        <end position="764"/>
    </location>
</feature>
<evidence type="ECO:0000256" key="3">
    <source>
        <dbReference type="ARBA" id="ARBA00022723"/>
    </source>
</evidence>
<dbReference type="InterPro" id="IPR057308">
    <property type="entry name" value="CHCR_PEP5_VPS11"/>
</dbReference>
<dbReference type="OrthoDB" id="26184at2759"/>
<evidence type="ECO:0000256" key="4">
    <source>
        <dbReference type="ARBA" id="ARBA00022771"/>
    </source>
</evidence>
<dbReference type="GO" id="GO:0030897">
    <property type="term" value="C:HOPS complex"/>
    <property type="evidence" value="ECO:0007669"/>
    <property type="project" value="TreeGrafter"/>
</dbReference>
<keyword evidence="5" id="KW-0862">Zinc</keyword>
<dbReference type="CDD" id="cd16688">
    <property type="entry name" value="RING-H2_Vps11"/>
    <property type="match status" value="1"/>
</dbReference>
<name>A0A0C9ZLC0_9AGAM</name>
<evidence type="ECO:0000256" key="8">
    <source>
        <dbReference type="ARBA" id="ARBA00029433"/>
    </source>
</evidence>
<evidence type="ECO:0000256" key="11">
    <source>
        <dbReference type="SAM" id="MobiDB-lite"/>
    </source>
</evidence>
<reference evidence="13 14" key="1">
    <citation type="submission" date="2014-04" db="EMBL/GenBank/DDBJ databases">
        <authorList>
            <consortium name="DOE Joint Genome Institute"/>
            <person name="Kuo A."/>
            <person name="Kohler A."/>
            <person name="Costa M.D."/>
            <person name="Nagy L.G."/>
            <person name="Floudas D."/>
            <person name="Copeland A."/>
            <person name="Barry K.W."/>
            <person name="Cichocki N."/>
            <person name="Veneault-Fourrey C."/>
            <person name="LaButti K."/>
            <person name="Lindquist E.A."/>
            <person name="Lipzen A."/>
            <person name="Lundell T."/>
            <person name="Morin E."/>
            <person name="Murat C."/>
            <person name="Sun H."/>
            <person name="Tunlid A."/>
            <person name="Henrissat B."/>
            <person name="Grigoriev I.V."/>
            <person name="Hibbett D.S."/>
            <person name="Martin F."/>
            <person name="Nordberg H.P."/>
            <person name="Cantor M.N."/>
            <person name="Hua S.X."/>
        </authorList>
    </citation>
    <scope>NUCLEOTIDE SEQUENCE [LARGE SCALE GENOMIC DNA]</scope>
    <source>
        <strain evidence="13 14">441</strain>
    </source>
</reference>
<dbReference type="Proteomes" id="UP000054018">
    <property type="component" value="Unassembled WGS sequence"/>
</dbReference>
<dbReference type="GO" id="GO:0006904">
    <property type="term" value="P:vesicle docking involved in exocytosis"/>
    <property type="evidence" value="ECO:0007669"/>
    <property type="project" value="TreeGrafter"/>
</dbReference>
<dbReference type="Pfam" id="PF23356">
    <property type="entry name" value="TPR_PEP5_VPS11"/>
    <property type="match status" value="2"/>
</dbReference>
<dbReference type="GO" id="GO:0007032">
    <property type="term" value="P:endosome organization"/>
    <property type="evidence" value="ECO:0007669"/>
    <property type="project" value="TreeGrafter"/>
</dbReference>
<dbReference type="AlphaFoldDB" id="A0A0C9ZLC0"/>
<dbReference type="PANTHER" id="PTHR23323">
    <property type="entry name" value="VACUOLAR PROTEIN SORTING-ASSOCIATED PROTEIN"/>
    <property type="match status" value="1"/>
</dbReference>
<keyword evidence="4 9" id="KW-0863">Zinc-finger</keyword>
<dbReference type="PROSITE" id="PS50236">
    <property type="entry name" value="CHCR"/>
    <property type="match status" value="1"/>
</dbReference>
<keyword evidence="7" id="KW-0472">Membrane</keyword>
<dbReference type="GO" id="GO:0008270">
    <property type="term" value="F:zinc ion binding"/>
    <property type="evidence" value="ECO:0007669"/>
    <property type="project" value="UniProtKB-KW"/>
</dbReference>
<dbReference type="Pfam" id="PF17122">
    <property type="entry name" value="zf-C3H2C3"/>
    <property type="match status" value="1"/>
</dbReference>
<evidence type="ECO:0000256" key="7">
    <source>
        <dbReference type="ARBA" id="ARBA00023136"/>
    </source>
</evidence>
<dbReference type="GO" id="GO:0048284">
    <property type="term" value="P:organelle fusion"/>
    <property type="evidence" value="ECO:0007669"/>
    <property type="project" value="TreeGrafter"/>
</dbReference>
<evidence type="ECO:0000256" key="10">
    <source>
        <dbReference type="PROSITE-ProRule" id="PRU01006"/>
    </source>
</evidence>
<comment type="similarity">
    <text evidence="1">Belongs to the VPS11 family.</text>
</comment>
<gene>
    <name evidence="13" type="ORF">PISMIDRAFT_28352</name>
</gene>
<feature type="repeat" description="CHCR" evidence="10">
    <location>
        <begin position="459"/>
        <end position="662"/>
    </location>
</feature>
<dbReference type="InterPro" id="IPR000547">
    <property type="entry name" value="Clathrin_H-chain/VPS_repeat"/>
</dbReference>
<dbReference type="Pfam" id="PF12451">
    <property type="entry name" value="VPS11_C"/>
    <property type="match status" value="1"/>
</dbReference>
<sequence>MASTSSTTHRQFTFFDVETVKDIHDSESCPEIFRNAPEISAMTSSTAGLVVADIHGSIHILNQSFVSVASWVAHVGGRVTHMIERQGTLVTIGEEDNVRSAIMKIWNLAKVDKRTNGPSLLRSAKVQPSGKPHPVSCIALTSDIAFLAIGLADGTVLLYRHLDQSLASASGSLTTLPKPRVIHEIPTEPVTFLGFTTSIPTSLSPVDGSLSQDANNHTNHILNLLIITTSSTYSYPLIPKVSSPSSVLVDEIGAGLQCACVDWKGRWVALGREEALYACAVSGRIGSYALEGEKKSLHTHLNYVVVVLPAPFPPTAAATTTPVSNQRKFGAGGAGMVPSATTGVPAGVGLLSSSSSEVARVVLVDMENKLVAYTGNFEGGVRDAISAWGHVYVIGNDGKLTRLIEKPTPDKLSLLYAKNLYSLALSVAQTQGLDTTDVHRHHGDHLYSRGDFEGAMREYINTIGGVQASYVIRKFLTARLTPLLMTYLQELHARGLAHAEHTTLLLNAYAKAGDVARLDSFVRSEGRVFGAEGPVSAGRVEDMAPGDGLSKEPPFELDTAIRVCRQAGFFAHAAYLARRWGRHDDYLRVLVEDVGDSSVELTLGGTRRSPGTKNEKGDERKTEINGYSAAVSYLREVGGDCAESALTHYGRALLDHLPEETTQLLIDLCTIAGHLPESSPPEHIPRTHTKVPGYLSYLALSRAPVVPPALSAGDEALVAKPPGVAKEIGEGSTEEDKGAGTSGHLRVTSASPGPTHVKDGSQVPRRPSPTLFFAHFVDHTTHFVRFLETVACRRWGQSLEGAVAVEIPGSEDDESERRDQAAAWNTLLELYLTENQSEGDKEKAKALRLLRSSHLPYDVTHALILCSSYSYAPGLVLLWEKLGMYEDVLRFWMDQHNSGVRAVMESGDSGAGILSSPSAQVIAALRQYGPGRPHLYPLVLRFLTSTPELVSAHQADLQEILELVESEHIMTPLSVVQVLSRNNVASVGLVKGWLMRRITEGQEEITTDYRLRSSYRSETESKLKQIEELTDTEHPKVFHVTRCSQCDGQLDLPSIHFMCNHSYHQRCLLDNDTTCPLCEHQHGVVQEIRQNNARLADQHELFLSEVRENGFRAVASGFGRDWLQLAWDDTPSTHPDGISSI</sequence>
<dbReference type="InterPro" id="IPR036322">
    <property type="entry name" value="WD40_repeat_dom_sf"/>
</dbReference>
<comment type="subcellular location">
    <subcellularLocation>
        <location evidence="8">Endomembrane system</location>
        <topology evidence="8">Peripheral membrane protein</topology>
        <orientation evidence="8">Cytoplasmic side</orientation>
    </subcellularLocation>
</comment>
<keyword evidence="6" id="KW-0653">Protein transport</keyword>
<dbReference type="GO" id="GO:0005768">
    <property type="term" value="C:endosome"/>
    <property type="evidence" value="ECO:0007669"/>
    <property type="project" value="TreeGrafter"/>
</dbReference>
<keyword evidence="14" id="KW-1185">Reference proteome</keyword>
<evidence type="ECO:0000256" key="9">
    <source>
        <dbReference type="PROSITE-ProRule" id="PRU00175"/>
    </source>
</evidence>
<dbReference type="InterPro" id="IPR016528">
    <property type="entry name" value="VPS11"/>
</dbReference>
<evidence type="ECO:0000256" key="2">
    <source>
        <dbReference type="ARBA" id="ARBA00022448"/>
    </source>
</evidence>
<dbReference type="HOGENOM" id="CLU_001287_0_0_1"/>
<proteinExistence type="inferred from homology"/>
<dbReference type="GO" id="GO:0030674">
    <property type="term" value="F:protein-macromolecule adaptor activity"/>
    <property type="evidence" value="ECO:0007669"/>
    <property type="project" value="TreeGrafter"/>
</dbReference>
<dbReference type="PIRSF" id="PIRSF007860">
    <property type="entry name" value="VPS11"/>
    <property type="match status" value="1"/>
</dbReference>
<keyword evidence="2" id="KW-0813">Transport</keyword>
<dbReference type="PROSITE" id="PS50089">
    <property type="entry name" value="ZF_RING_2"/>
    <property type="match status" value="1"/>
</dbReference>
<dbReference type="Pfam" id="PF23341">
    <property type="entry name" value="PEP5_VPS11_N"/>
    <property type="match status" value="1"/>
</dbReference>
<organism evidence="13 14">
    <name type="scientific">Pisolithus microcarpus 441</name>
    <dbReference type="NCBI Taxonomy" id="765257"/>
    <lineage>
        <taxon>Eukaryota</taxon>
        <taxon>Fungi</taxon>
        <taxon>Dikarya</taxon>
        <taxon>Basidiomycota</taxon>
        <taxon>Agaricomycotina</taxon>
        <taxon>Agaricomycetes</taxon>
        <taxon>Agaricomycetidae</taxon>
        <taxon>Boletales</taxon>
        <taxon>Sclerodermatineae</taxon>
        <taxon>Pisolithaceae</taxon>
        <taxon>Pisolithus</taxon>
    </lineage>
</organism>
<evidence type="ECO:0000313" key="14">
    <source>
        <dbReference type="Proteomes" id="UP000054018"/>
    </source>
</evidence>
<dbReference type="GO" id="GO:0007033">
    <property type="term" value="P:vacuole organization"/>
    <property type="evidence" value="ECO:0007669"/>
    <property type="project" value="TreeGrafter"/>
</dbReference>
<reference evidence="14" key="2">
    <citation type="submission" date="2015-01" db="EMBL/GenBank/DDBJ databases">
        <title>Evolutionary Origins and Diversification of the Mycorrhizal Mutualists.</title>
        <authorList>
            <consortium name="DOE Joint Genome Institute"/>
            <consortium name="Mycorrhizal Genomics Consortium"/>
            <person name="Kohler A."/>
            <person name="Kuo A."/>
            <person name="Nagy L.G."/>
            <person name="Floudas D."/>
            <person name="Copeland A."/>
            <person name="Barry K.W."/>
            <person name="Cichocki N."/>
            <person name="Veneault-Fourrey C."/>
            <person name="LaButti K."/>
            <person name="Lindquist E.A."/>
            <person name="Lipzen A."/>
            <person name="Lundell T."/>
            <person name="Morin E."/>
            <person name="Murat C."/>
            <person name="Riley R."/>
            <person name="Ohm R."/>
            <person name="Sun H."/>
            <person name="Tunlid A."/>
            <person name="Henrissat B."/>
            <person name="Grigoriev I.V."/>
            <person name="Hibbett D.S."/>
            <person name="Martin F."/>
        </authorList>
    </citation>
    <scope>NUCLEOTIDE SEQUENCE [LARGE SCALE GENOMIC DNA]</scope>
    <source>
        <strain evidence="14">441</strain>
    </source>
</reference>
<dbReference type="PANTHER" id="PTHR23323:SF24">
    <property type="entry name" value="VACUOLAR PROTEIN SORTING-ASSOCIATED PROTEIN 11 HOMOLOG"/>
    <property type="match status" value="1"/>
</dbReference>
<dbReference type="SUPFAM" id="SSF57850">
    <property type="entry name" value="RING/U-box"/>
    <property type="match status" value="1"/>
</dbReference>
<keyword evidence="3" id="KW-0479">Metal-binding</keyword>
<evidence type="ECO:0000256" key="5">
    <source>
        <dbReference type="ARBA" id="ARBA00022833"/>
    </source>
</evidence>
<feature type="domain" description="RING-type" evidence="12">
    <location>
        <begin position="1043"/>
        <end position="1079"/>
    </location>
</feature>
<dbReference type="InterPro" id="IPR057307">
    <property type="entry name" value="PEP5_VPS11_N"/>
</dbReference>
<dbReference type="GO" id="GO:0006886">
    <property type="term" value="P:intracellular protein transport"/>
    <property type="evidence" value="ECO:0007669"/>
    <property type="project" value="UniProtKB-UniRule"/>
</dbReference>
<dbReference type="STRING" id="765257.A0A0C9ZLC0"/>
<evidence type="ECO:0000259" key="12">
    <source>
        <dbReference type="PROSITE" id="PS50089"/>
    </source>
</evidence>
<evidence type="ECO:0000313" key="13">
    <source>
        <dbReference type="EMBL" id="KIK26739.1"/>
    </source>
</evidence>
<protein>
    <recommendedName>
        <fullName evidence="12">RING-type domain-containing protein</fullName>
    </recommendedName>
</protein>
<accession>A0A0C9ZLC0</accession>
<evidence type="ECO:0000256" key="1">
    <source>
        <dbReference type="ARBA" id="ARBA00007070"/>
    </source>
</evidence>
<dbReference type="EMBL" id="KN833700">
    <property type="protein sequence ID" value="KIK26739.1"/>
    <property type="molecule type" value="Genomic_DNA"/>
</dbReference>
<evidence type="ECO:0000256" key="6">
    <source>
        <dbReference type="ARBA" id="ARBA00022927"/>
    </source>
</evidence>